<dbReference type="NCBIfam" id="TIGR00206">
    <property type="entry name" value="fliF"/>
    <property type="match status" value="1"/>
</dbReference>
<dbReference type="InterPro" id="IPR006182">
    <property type="entry name" value="FliF_N_dom"/>
</dbReference>
<keyword evidence="14" id="KW-0282">Flagellum</keyword>
<evidence type="ECO:0000256" key="6">
    <source>
        <dbReference type="ARBA" id="ARBA00022989"/>
    </source>
</evidence>
<feature type="domain" description="Flagellar M-ring C-terminal" evidence="13">
    <location>
        <begin position="259"/>
        <end position="400"/>
    </location>
</feature>
<dbReference type="InterPro" id="IPR013556">
    <property type="entry name" value="Flag_M-ring_C"/>
</dbReference>
<keyword evidence="8 9" id="KW-0975">Bacterial flagellum</keyword>
<dbReference type="PANTHER" id="PTHR30046:SF0">
    <property type="entry name" value="FLAGELLAR M-RING PROTEIN"/>
    <property type="match status" value="1"/>
</dbReference>
<keyword evidence="14" id="KW-0969">Cilium</keyword>
<evidence type="ECO:0000256" key="5">
    <source>
        <dbReference type="ARBA" id="ARBA00022692"/>
    </source>
</evidence>
<dbReference type="RefSeq" id="WP_221859480.1">
    <property type="nucleotide sequence ID" value="NZ_JAIKTU010000003.1"/>
</dbReference>
<comment type="similarity">
    <text evidence="3 9">Belongs to the FliF family.</text>
</comment>
<evidence type="ECO:0000256" key="10">
    <source>
        <dbReference type="SAM" id="MobiDB-lite"/>
    </source>
</evidence>
<reference evidence="14 15" key="1">
    <citation type="journal article" date="2021" name="Cell Host Microbe">
        <title>in vivo commensal control of Clostridioides difficile virulence.</title>
        <authorList>
            <person name="Girinathan B.P."/>
            <person name="Dibenedetto N."/>
            <person name="Worley J.N."/>
            <person name="Peltier J."/>
            <person name="Arrieta-Ortiz M.L."/>
            <person name="Rupa Christinal Immanuel S."/>
            <person name="Lavin R."/>
            <person name="Delaney M.L."/>
            <person name="Cummins C."/>
            <person name="Hoffmann M."/>
            <person name="Luo Y."/>
            <person name="Gonzalez-Escalona N."/>
            <person name="Allard M."/>
            <person name="Onderdonk A.B."/>
            <person name="Gerber G.K."/>
            <person name="Sonenshein A.L."/>
            <person name="Baliga N."/>
            <person name="Dupuy B."/>
            <person name="Bry L."/>
        </authorList>
    </citation>
    <scope>NUCLEOTIDE SEQUENCE [LARGE SCALE GENOMIC DNA]</scope>
    <source>
        <strain evidence="14 15">DSM 599</strain>
    </source>
</reference>
<dbReference type="EMBL" id="JAIKTU010000003">
    <property type="protein sequence ID" value="MBY0754663.1"/>
    <property type="molecule type" value="Genomic_DNA"/>
</dbReference>
<keyword evidence="6 11" id="KW-1133">Transmembrane helix</keyword>
<keyword evidence="4" id="KW-1003">Cell membrane</keyword>
<feature type="domain" description="Flagellar M-ring N-terminal" evidence="12">
    <location>
        <begin position="50"/>
        <end position="221"/>
    </location>
</feature>
<comment type="function">
    <text evidence="9">The M ring may be actively involved in energy transduction.</text>
</comment>
<evidence type="ECO:0000256" key="9">
    <source>
        <dbReference type="PIRNR" id="PIRNR004862"/>
    </source>
</evidence>
<evidence type="ECO:0000256" key="4">
    <source>
        <dbReference type="ARBA" id="ARBA00022475"/>
    </source>
</evidence>
<dbReference type="PANTHER" id="PTHR30046">
    <property type="entry name" value="FLAGELLAR M-RING PROTEIN"/>
    <property type="match status" value="1"/>
</dbReference>
<evidence type="ECO:0000256" key="7">
    <source>
        <dbReference type="ARBA" id="ARBA00023136"/>
    </source>
</evidence>
<organism evidence="14 15">
    <name type="scientific">Clostridium sardiniense</name>
    <name type="common">Clostridium absonum</name>
    <dbReference type="NCBI Taxonomy" id="29369"/>
    <lineage>
        <taxon>Bacteria</taxon>
        <taxon>Bacillati</taxon>
        <taxon>Bacillota</taxon>
        <taxon>Clostridia</taxon>
        <taxon>Eubacteriales</taxon>
        <taxon>Clostridiaceae</taxon>
        <taxon>Clostridium</taxon>
    </lineage>
</organism>
<evidence type="ECO:0000259" key="12">
    <source>
        <dbReference type="Pfam" id="PF01514"/>
    </source>
</evidence>
<keyword evidence="15" id="KW-1185">Reference proteome</keyword>
<keyword evidence="5 11" id="KW-0812">Transmembrane</keyword>
<feature type="compositionally biased region" description="Acidic residues" evidence="10">
    <location>
        <begin position="477"/>
        <end position="488"/>
    </location>
</feature>
<name>A0ABS7KV30_CLOSR</name>
<feature type="compositionally biased region" description="Polar residues" evidence="10">
    <location>
        <begin position="294"/>
        <end position="303"/>
    </location>
</feature>
<gene>
    <name evidence="14" type="primary">fliF</name>
    <name evidence="14" type="ORF">K5V21_04250</name>
</gene>
<evidence type="ECO:0000256" key="11">
    <source>
        <dbReference type="SAM" id="Phobius"/>
    </source>
</evidence>
<evidence type="ECO:0000256" key="3">
    <source>
        <dbReference type="ARBA" id="ARBA00007971"/>
    </source>
</evidence>
<feature type="region of interest" description="Disordered" evidence="10">
    <location>
        <begin position="293"/>
        <end position="334"/>
    </location>
</feature>
<dbReference type="PRINTS" id="PR01009">
    <property type="entry name" value="FLGMRINGFLIF"/>
</dbReference>
<dbReference type="InterPro" id="IPR000067">
    <property type="entry name" value="FlgMring_FliF"/>
</dbReference>
<protein>
    <recommendedName>
        <fullName evidence="9">Flagellar M-ring protein</fullName>
    </recommendedName>
</protein>
<evidence type="ECO:0000256" key="8">
    <source>
        <dbReference type="ARBA" id="ARBA00023143"/>
    </source>
</evidence>
<dbReference type="InterPro" id="IPR043427">
    <property type="entry name" value="YscJ/FliF"/>
</dbReference>
<dbReference type="Pfam" id="PF01514">
    <property type="entry name" value="YscJ_FliF"/>
    <property type="match status" value="1"/>
</dbReference>
<feature type="compositionally biased region" description="Low complexity" evidence="10">
    <location>
        <begin position="315"/>
        <end position="329"/>
    </location>
</feature>
<dbReference type="Proteomes" id="UP001299068">
    <property type="component" value="Unassembled WGS sequence"/>
</dbReference>
<dbReference type="Pfam" id="PF08345">
    <property type="entry name" value="YscJ_FliF_C"/>
    <property type="match status" value="1"/>
</dbReference>
<keyword evidence="7 11" id="KW-0472">Membrane</keyword>
<feature type="transmembrane region" description="Helical" evidence="11">
    <location>
        <begin position="29"/>
        <end position="48"/>
    </location>
</feature>
<comment type="caution">
    <text evidence="14">The sequence shown here is derived from an EMBL/GenBank/DDBJ whole genome shotgun (WGS) entry which is preliminary data.</text>
</comment>
<comment type="subcellular location">
    <subcellularLocation>
        <location evidence="1 9">Bacterial flagellum basal body</location>
    </subcellularLocation>
    <subcellularLocation>
        <location evidence="2">Cell membrane</location>
        <topology evidence="2">Multi-pass membrane protein</topology>
    </subcellularLocation>
</comment>
<evidence type="ECO:0000313" key="14">
    <source>
        <dbReference type="EMBL" id="MBY0754663.1"/>
    </source>
</evidence>
<evidence type="ECO:0000256" key="1">
    <source>
        <dbReference type="ARBA" id="ARBA00004117"/>
    </source>
</evidence>
<keyword evidence="14" id="KW-0966">Cell projection</keyword>
<accession>A0ABS7KV30</accession>
<feature type="transmembrane region" description="Helical" evidence="11">
    <location>
        <begin position="423"/>
        <end position="442"/>
    </location>
</feature>
<proteinExistence type="inferred from homology"/>
<feature type="region of interest" description="Disordered" evidence="10">
    <location>
        <begin position="473"/>
        <end position="495"/>
    </location>
</feature>
<evidence type="ECO:0000313" key="15">
    <source>
        <dbReference type="Proteomes" id="UP001299068"/>
    </source>
</evidence>
<dbReference type="Gene3D" id="3.30.300.30">
    <property type="match status" value="1"/>
</dbReference>
<evidence type="ECO:0000259" key="13">
    <source>
        <dbReference type="Pfam" id="PF08345"/>
    </source>
</evidence>
<evidence type="ECO:0000256" key="2">
    <source>
        <dbReference type="ARBA" id="ARBA00004651"/>
    </source>
</evidence>
<dbReference type="InterPro" id="IPR045851">
    <property type="entry name" value="AMP-bd_C_sf"/>
</dbReference>
<dbReference type="PIRSF" id="PIRSF004862">
    <property type="entry name" value="FliF"/>
    <property type="match status" value="1"/>
</dbReference>
<sequence>MQKNLIDKIKSFLKGLGEKIKKLKIGTKVAIGIGIVTVILALVFTINYSRQNKYKVLFSGLDSTDSANITKALEDKKVDTKIDGDSILVPKDQVDKLRIELSPNITNGSKGFELMDESSNLSMTDEEFQIEKTRMVQGELEKTIKTFPGIDNARVHITQGEQSVFNGESKDGKAAVYISLKDGRTLDKNQIKSIISLISASGINIPKKNVEVIDQNMVLLSEGIYDGNGNLANEAGLTGTKNAEKQLSEELKKRVKSMLEPIFGVGKVEIGINATLNSKTVEKNELKLDPKKVISSSTKSENSVTDEDVKGSPVDNNMNNTANAKSNNDNSKEESIKYKIGESETKTLTPPGDVKRITASIAIDGNISDDVMTNVEDIVQTAIGMDTKRGDSISVIGMNFNKGKANELNPENSKKTGMTPMKIGIATLVVLAILLVIGFIIFKKKGKQNDLEDTEEMSKETEYFANLLKAKQKETELDNDEDTESNIEEEVKSLAENNPDEISELIKRWLNE</sequence>